<accession>A0A0M9A9X0</accession>
<dbReference type="InterPro" id="IPR020471">
    <property type="entry name" value="AKR"/>
</dbReference>
<evidence type="ECO:0000313" key="6">
    <source>
        <dbReference type="Proteomes" id="UP000053105"/>
    </source>
</evidence>
<dbReference type="InterPro" id="IPR018170">
    <property type="entry name" value="Aldo/ket_reductase_CS"/>
</dbReference>
<evidence type="ECO:0000313" key="5">
    <source>
        <dbReference type="EMBL" id="KOX80215.1"/>
    </source>
</evidence>
<name>A0A0M9A9X0_9HYME</name>
<reference evidence="5 6" key="1">
    <citation type="submission" date="2015-07" db="EMBL/GenBank/DDBJ databases">
        <title>The genome of Melipona quadrifasciata.</title>
        <authorList>
            <person name="Pan H."/>
            <person name="Kapheim K."/>
        </authorList>
    </citation>
    <scope>NUCLEOTIDE SEQUENCE [LARGE SCALE GENOMIC DNA]</scope>
    <source>
        <strain evidence="5">0111107301</strain>
        <tissue evidence="5">Whole body</tissue>
    </source>
</reference>
<comment type="similarity">
    <text evidence="1">Belongs to the aldo/keto reductase family.</text>
</comment>
<dbReference type="OrthoDB" id="416253at2759"/>
<evidence type="ECO:0000256" key="3">
    <source>
        <dbReference type="ARBA" id="ARBA00023002"/>
    </source>
</evidence>
<dbReference type="STRING" id="166423.A0A0M9A9X0"/>
<evidence type="ECO:0000259" key="4">
    <source>
        <dbReference type="Pfam" id="PF00248"/>
    </source>
</evidence>
<dbReference type="PROSITE" id="PS00063">
    <property type="entry name" value="ALDOKETO_REDUCTASE_3"/>
    <property type="match status" value="1"/>
</dbReference>
<feature type="domain" description="NADP-dependent oxidoreductase" evidence="4">
    <location>
        <begin position="17"/>
        <end position="288"/>
    </location>
</feature>
<dbReference type="AlphaFoldDB" id="A0A0M9A9X0"/>
<evidence type="ECO:0000256" key="2">
    <source>
        <dbReference type="ARBA" id="ARBA00022857"/>
    </source>
</evidence>
<proteinExistence type="inferred from homology"/>
<dbReference type="EMBL" id="KQ435706">
    <property type="protein sequence ID" value="KOX80215.1"/>
    <property type="molecule type" value="Genomic_DNA"/>
</dbReference>
<organism evidence="5 6">
    <name type="scientific">Melipona quadrifasciata</name>
    <dbReference type="NCBI Taxonomy" id="166423"/>
    <lineage>
        <taxon>Eukaryota</taxon>
        <taxon>Metazoa</taxon>
        <taxon>Ecdysozoa</taxon>
        <taxon>Arthropoda</taxon>
        <taxon>Hexapoda</taxon>
        <taxon>Insecta</taxon>
        <taxon>Pterygota</taxon>
        <taxon>Neoptera</taxon>
        <taxon>Endopterygota</taxon>
        <taxon>Hymenoptera</taxon>
        <taxon>Apocrita</taxon>
        <taxon>Aculeata</taxon>
        <taxon>Apoidea</taxon>
        <taxon>Anthophila</taxon>
        <taxon>Apidae</taxon>
        <taxon>Melipona</taxon>
    </lineage>
</organism>
<dbReference type="GO" id="GO:0016491">
    <property type="term" value="F:oxidoreductase activity"/>
    <property type="evidence" value="ECO:0007669"/>
    <property type="project" value="UniProtKB-KW"/>
</dbReference>
<keyword evidence="2" id="KW-0521">NADP</keyword>
<protein>
    <submittedName>
        <fullName evidence="5">1,5-anhydro-D-fructose reductase</fullName>
    </submittedName>
</protein>
<dbReference type="Gene3D" id="3.20.20.100">
    <property type="entry name" value="NADP-dependent oxidoreductase domain"/>
    <property type="match status" value="1"/>
</dbReference>
<dbReference type="InterPro" id="IPR036812">
    <property type="entry name" value="NAD(P)_OxRdtase_dom_sf"/>
</dbReference>
<dbReference type="SUPFAM" id="SSF51430">
    <property type="entry name" value="NAD(P)-linked oxidoreductase"/>
    <property type="match status" value="1"/>
</dbReference>
<dbReference type="PRINTS" id="PR00069">
    <property type="entry name" value="ALDKETRDTASE"/>
</dbReference>
<dbReference type="Proteomes" id="UP000053105">
    <property type="component" value="Unassembled WGS sequence"/>
</dbReference>
<dbReference type="PROSITE" id="PS00798">
    <property type="entry name" value="ALDOKETO_REDUCTASE_1"/>
    <property type="match status" value="1"/>
</dbReference>
<keyword evidence="6" id="KW-1185">Reference proteome</keyword>
<dbReference type="Pfam" id="PF00248">
    <property type="entry name" value="Aldo_ket_red"/>
    <property type="match status" value="1"/>
</dbReference>
<gene>
    <name evidence="5" type="ORF">WN51_08392</name>
</gene>
<dbReference type="FunFam" id="3.20.20.100:FF:000006">
    <property type="entry name" value="Aldo-keto reductase family 1 member A1"/>
    <property type="match status" value="1"/>
</dbReference>
<sequence>MAEQVVKFYNGNTYPILGLGTWQIKTTEANETVKYAIDVGYRHIDCASIFGNEYEVGLGIAAKIKEGVIKREDIFVTGKLWNTHHQPNLVEFGLKKTLQLINLEYLDLYLMHSPMGFQPGDIAFPKRRDGSIIEDGIDYIDTYRAMEGLVEKGLVKNIGISNFNCQQVERLLSNCTIKPVTNQIECHPYLIEKELSDFCNSKGILITAYCPLCKPGFSANEPNLLEDPKIIAVATKYKKTPAQVVLRYQTQRGHLVIPKSVTESRIQENFNIFDFELSPEDMNTINGMNSNTRVYVIFELCTDTTIHHCLHNRMSNIRKIHLHCLPHPIALNQLVDIPLKDLAGHHYNYMVHRINHGYICLCNCICSLQLNVSKTLLDKFFHKDF</sequence>
<dbReference type="InterPro" id="IPR023210">
    <property type="entry name" value="NADP_OxRdtase_dom"/>
</dbReference>
<keyword evidence="3" id="KW-0560">Oxidoreductase</keyword>
<dbReference type="PANTHER" id="PTHR11732">
    <property type="entry name" value="ALDO/KETO REDUCTASE"/>
    <property type="match status" value="1"/>
</dbReference>
<dbReference type="PROSITE" id="PS00062">
    <property type="entry name" value="ALDOKETO_REDUCTASE_2"/>
    <property type="match status" value="1"/>
</dbReference>
<evidence type="ECO:0000256" key="1">
    <source>
        <dbReference type="ARBA" id="ARBA00007905"/>
    </source>
</evidence>